<keyword evidence="3" id="KW-1185">Reference proteome</keyword>
<dbReference type="SUPFAM" id="SSF82657">
    <property type="entry name" value="BolA-like"/>
    <property type="match status" value="1"/>
</dbReference>
<dbReference type="InterPro" id="IPR002634">
    <property type="entry name" value="BolA"/>
</dbReference>
<dbReference type="RefSeq" id="WP_377314021.1">
    <property type="nucleotide sequence ID" value="NZ_JBHUIY010000002.1"/>
</dbReference>
<reference evidence="3" key="1">
    <citation type="journal article" date="2019" name="Int. J. Syst. Evol. Microbiol.">
        <title>The Global Catalogue of Microorganisms (GCM) 10K type strain sequencing project: providing services to taxonomists for standard genome sequencing and annotation.</title>
        <authorList>
            <consortium name="The Broad Institute Genomics Platform"/>
            <consortium name="The Broad Institute Genome Sequencing Center for Infectious Disease"/>
            <person name="Wu L."/>
            <person name="Ma J."/>
        </authorList>
    </citation>
    <scope>NUCLEOTIDE SEQUENCE [LARGE SCALE GENOMIC DNA]</scope>
    <source>
        <strain evidence="3">KCTC 15012</strain>
    </source>
</reference>
<protein>
    <submittedName>
        <fullName evidence="2">BolA family protein</fullName>
    </submittedName>
</protein>
<dbReference type="EMBL" id="JBHUIY010000002">
    <property type="protein sequence ID" value="MFD2232584.1"/>
    <property type="molecule type" value="Genomic_DNA"/>
</dbReference>
<comment type="caution">
    <text evidence="2">The sequence shown here is derived from an EMBL/GenBank/DDBJ whole genome shotgun (WGS) entry which is preliminary data.</text>
</comment>
<name>A0ABW5C5F1_9PROT</name>
<sequence length="90" mass="9627">MRVADSIRQKLTAGLAPTRLVIDDQSARHAGHQPDAAEESHFAVEVVSAVFSGKNRIERHRLIHGLLAEELAGGVHALAVTARSPEEDAA</sequence>
<evidence type="ECO:0000256" key="1">
    <source>
        <dbReference type="RuleBase" id="RU003860"/>
    </source>
</evidence>
<evidence type="ECO:0000313" key="3">
    <source>
        <dbReference type="Proteomes" id="UP001597296"/>
    </source>
</evidence>
<dbReference type="Gene3D" id="3.30.300.90">
    <property type="entry name" value="BolA-like"/>
    <property type="match status" value="1"/>
</dbReference>
<proteinExistence type="inferred from homology"/>
<evidence type="ECO:0000313" key="2">
    <source>
        <dbReference type="EMBL" id="MFD2232584.1"/>
    </source>
</evidence>
<dbReference type="Proteomes" id="UP001597296">
    <property type="component" value="Unassembled WGS sequence"/>
</dbReference>
<accession>A0ABW5C5F1</accession>
<dbReference type="PANTHER" id="PTHR46230">
    <property type="match status" value="1"/>
</dbReference>
<gene>
    <name evidence="2" type="ORF">ACFSNB_02075</name>
</gene>
<dbReference type="InterPro" id="IPR036065">
    <property type="entry name" value="BolA-like_sf"/>
</dbReference>
<comment type="similarity">
    <text evidence="1">Belongs to the BolA/IbaG family.</text>
</comment>
<dbReference type="PANTHER" id="PTHR46230:SF7">
    <property type="entry name" value="BOLA-LIKE PROTEIN 1"/>
    <property type="match status" value="1"/>
</dbReference>
<organism evidence="2 3">
    <name type="scientific">Phaeospirillum tilakii</name>
    <dbReference type="NCBI Taxonomy" id="741673"/>
    <lineage>
        <taxon>Bacteria</taxon>
        <taxon>Pseudomonadati</taxon>
        <taxon>Pseudomonadota</taxon>
        <taxon>Alphaproteobacteria</taxon>
        <taxon>Rhodospirillales</taxon>
        <taxon>Rhodospirillaceae</taxon>
        <taxon>Phaeospirillum</taxon>
    </lineage>
</organism>
<dbReference type="Pfam" id="PF01722">
    <property type="entry name" value="BolA"/>
    <property type="match status" value="1"/>
</dbReference>
<dbReference type="PIRSF" id="PIRSF003113">
    <property type="entry name" value="BolA"/>
    <property type="match status" value="1"/>
</dbReference>